<evidence type="ECO:0000256" key="6">
    <source>
        <dbReference type="SAM" id="Phobius"/>
    </source>
</evidence>
<proteinExistence type="predicted"/>
<keyword evidence="2" id="KW-1003">Cell membrane</keyword>
<evidence type="ECO:0000256" key="1">
    <source>
        <dbReference type="ARBA" id="ARBA00004651"/>
    </source>
</evidence>
<keyword evidence="5 6" id="KW-0472">Membrane</keyword>
<feature type="transmembrane region" description="Helical" evidence="6">
    <location>
        <begin position="179"/>
        <end position="196"/>
    </location>
</feature>
<keyword evidence="8" id="KW-1185">Reference proteome</keyword>
<dbReference type="PANTHER" id="PTHR30086:SF20">
    <property type="entry name" value="ARGININE EXPORTER PROTEIN ARGO-RELATED"/>
    <property type="match status" value="1"/>
</dbReference>
<dbReference type="GO" id="GO:0005886">
    <property type="term" value="C:plasma membrane"/>
    <property type="evidence" value="ECO:0007669"/>
    <property type="project" value="UniProtKB-SubCell"/>
</dbReference>
<accession>A0A0S3PUV3</accession>
<gene>
    <name evidence="7" type="primary">eamB</name>
    <name evidence="7" type="ORF">GJW-30_1_02237</name>
</gene>
<dbReference type="Pfam" id="PF01810">
    <property type="entry name" value="LysE"/>
    <property type="match status" value="1"/>
</dbReference>
<dbReference type="OrthoDB" id="9812084at2"/>
<evidence type="ECO:0000256" key="4">
    <source>
        <dbReference type="ARBA" id="ARBA00022989"/>
    </source>
</evidence>
<protein>
    <submittedName>
        <fullName evidence="7">Cysteine/O-acetylserine efflux protein</fullName>
    </submittedName>
</protein>
<dbReference type="AlphaFoldDB" id="A0A0S3PUV3"/>
<feature type="transmembrane region" description="Helical" evidence="6">
    <location>
        <begin position="40"/>
        <end position="60"/>
    </location>
</feature>
<evidence type="ECO:0000256" key="3">
    <source>
        <dbReference type="ARBA" id="ARBA00022692"/>
    </source>
</evidence>
<comment type="subcellular location">
    <subcellularLocation>
        <location evidence="1">Cell membrane</location>
        <topology evidence="1">Multi-pass membrane protein</topology>
    </subcellularLocation>
</comment>
<keyword evidence="3 6" id="KW-0812">Transmembrane</keyword>
<dbReference type="Proteomes" id="UP000236884">
    <property type="component" value="Chromosome"/>
</dbReference>
<dbReference type="EMBL" id="AP014946">
    <property type="protein sequence ID" value="BAT59704.1"/>
    <property type="molecule type" value="Genomic_DNA"/>
</dbReference>
<dbReference type="GO" id="GO:0033228">
    <property type="term" value="P:cysteine export across plasma membrane"/>
    <property type="evidence" value="ECO:0007669"/>
    <property type="project" value="TreeGrafter"/>
</dbReference>
<feature type="transmembrane region" description="Helical" evidence="6">
    <location>
        <begin position="144"/>
        <end position="167"/>
    </location>
</feature>
<evidence type="ECO:0000256" key="5">
    <source>
        <dbReference type="ARBA" id="ARBA00023136"/>
    </source>
</evidence>
<dbReference type="PANTHER" id="PTHR30086">
    <property type="entry name" value="ARGININE EXPORTER PROTEIN ARGO"/>
    <property type="match status" value="1"/>
</dbReference>
<evidence type="ECO:0000256" key="2">
    <source>
        <dbReference type="ARBA" id="ARBA00022475"/>
    </source>
</evidence>
<feature type="transmembrane region" description="Helical" evidence="6">
    <location>
        <begin position="72"/>
        <end position="90"/>
    </location>
</feature>
<reference evidence="7 8" key="1">
    <citation type="submission" date="2015-08" db="EMBL/GenBank/DDBJ databases">
        <title>Investigation of the bacterial diversity of lava forest soil.</title>
        <authorList>
            <person name="Lee J.S."/>
        </authorList>
    </citation>
    <scope>NUCLEOTIDE SEQUENCE [LARGE SCALE GENOMIC DNA]</scope>
    <source>
        <strain evidence="7 8">GJW-30</strain>
    </source>
</reference>
<dbReference type="InterPro" id="IPR001123">
    <property type="entry name" value="LeuE-type"/>
</dbReference>
<dbReference type="RefSeq" id="WP_096355295.1">
    <property type="nucleotide sequence ID" value="NZ_AP014946.1"/>
</dbReference>
<evidence type="ECO:0000313" key="8">
    <source>
        <dbReference type="Proteomes" id="UP000236884"/>
    </source>
</evidence>
<keyword evidence="4 6" id="KW-1133">Transmembrane helix</keyword>
<dbReference type="KEGG" id="vgo:GJW-30_1_02237"/>
<organism evidence="7 8">
    <name type="scientific">Variibacter gotjawalensis</name>
    <dbReference type="NCBI Taxonomy" id="1333996"/>
    <lineage>
        <taxon>Bacteria</taxon>
        <taxon>Pseudomonadati</taxon>
        <taxon>Pseudomonadota</taxon>
        <taxon>Alphaproteobacteria</taxon>
        <taxon>Hyphomicrobiales</taxon>
        <taxon>Nitrobacteraceae</taxon>
        <taxon>Variibacter</taxon>
    </lineage>
</organism>
<name>A0A0S3PUV3_9BRAD</name>
<evidence type="ECO:0000313" key="7">
    <source>
        <dbReference type="EMBL" id="BAT59704.1"/>
    </source>
</evidence>
<sequence length="197" mass="21493">MPDNIYPLILFAFVGSFTPGPNTMMVTASGTAFGLRRSWPHIWGVTLGFSGMIAAFGLGLGQLFHAYPTAHWYLRIIGSAYLLYLAWRLALAGDPASSTDAKKPLTSLEAAAFQWLNPKAYTLAIGVITAFTTTQGNPLYELTWIAGVFGIVTWFSLIFWCLFGVGIRRLLSTPRAIRTANITLAVLLALSVITLFL</sequence>
<dbReference type="GO" id="GO:0015171">
    <property type="term" value="F:amino acid transmembrane transporter activity"/>
    <property type="evidence" value="ECO:0007669"/>
    <property type="project" value="TreeGrafter"/>
</dbReference>